<name>A0A8B2NTT2_9HYPH</name>
<keyword evidence="3" id="KW-1185">Reference proteome</keyword>
<dbReference type="Gene3D" id="2.40.33.20">
    <property type="entry name" value="PK beta-barrel domain-like"/>
    <property type="match status" value="1"/>
</dbReference>
<dbReference type="Proteomes" id="UP000249590">
    <property type="component" value="Unassembled WGS sequence"/>
</dbReference>
<dbReference type="GO" id="GO:0003824">
    <property type="term" value="F:catalytic activity"/>
    <property type="evidence" value="ECO:0007669"/>
    <property type="project" value="InterPro"/>
</dbReference>
<proteinExistence type="predicted"/>
<dbReference type="GO" id="GO:0030170">
    <property type="term" value="F:pyridoxal phosphate binding"/>
    <property type="evidence" value="ECO:0007669"/>
    <property type="project" value="InterPro"/>
</dbReference>
<dbReference type="SUPFAM" id="SSF50800">
    <property type="entry name" value="PK beta-barrel domain-like"/>
    <property type="match status" value="1"/>
</dbReference>
<dbReference type="OrthoDB" id="1550913at2"/>
<dbReference type="AlphaFoldDB" id="A0A8B2NTT2"/>
<dbReference type="InterPro" id="IPR011037">
    <property type="entry name" value="Pyrv_Knase-like_insert_dom_sf"/>
</dbReference>
<dbReference type="Pfam" id="PF03473">
    <property type="entry name" value="MOSC"/>
    <property type="match status" value="1"/>
</dbReference>
<reference evidence="2 3" key="1">
    <citation type="submission" date="2018-05" db="EMBL/GenBank/DDBJ databases">
        <title>Acuticoccus sediminis sp. nov., isolated from deep-sea sediment of Indian Ocean.</title>
        <authorList>
            <person name="Liu X."/>
            <person name="Lai Q."/>
            <person name="Du Y."/>
            <person name="Sun F."/>
            <person name="Zhang X."/>
            <person name="Wang S."/>
            <person name="Shao Z."/>
        </authorList>
    </citation>
    <scope>NUCLEOTIDE SEQUENCE [LARGE SCALE GENOMIC DNA]</scope>
    <source>
        <strain evidence="2 3">PTG4-2</strain>
    </source>
</reference>
<protein>
    <submittedName>
        <fullName evidence="2">MOSC domain-containing protein</fullName>
    </submittedName>
</protein>
<evidence type="ECO:0000313" key="2">
    <source>
        <dbReference type="EMBL" id="RAH98993.1"/>
    </source>
</evidence>
<dbReference type="PANTHER" id="PTHR36930:SF1">
    <property type="entry name" value="MOSC DOMAIN-CONTAINING PROTEIN"/>
    <property type="match status" value="1"/>
</dbReference>
<sequence length="159" mass="18008">MEKWPMFSGEVLHLHVCPRAFLPMQSRQEITLVAGKGIEGDRYMLETGFYSDKPEIGRQITLFEIETLAALKRDFDIELAPEEHRRNVTVKDVPLNHLVNRQFRLGSCLLEATRLSFPCKHLDEITGKDAFDSLVHRSGLNCMILEGGTVRVGDTVTPV</sequence>
<organism evidence="2 3">
    <name type="scientific">Acuticoccus sediminis</name>
    <dbReference type="NCBI Taxonomy" id="2184697"/>
    <lineage>
        <taxon>Bacteria</taxon>
        <taxon>Pseudomonadati</taxon>
        <taxon>Pseudomonadota</taxon>
        <taxon>Alphaproteobacteria</taxon>
        <taxon>Hyphomicrobiales</taxon>
        <taxon>Amorphaceae</taxon>
        <taxon>Acuticoccus</taxon>
    </lineage>
</organism>
<dbReference type="PANTHER" id="PTHR36930">
    <property type="entry name" value="METAL-SULFUR CLUSTER BIOSYNTHESIS PROTEINS YUAD-RELATED"/>
    <property type="match status" value="1"/>
</dbReference>
<dbReference type="InterPro" id="IPR005302">
    <property type="entry name" value="MoCF_Sase_C"/>
</dbReference>
<accession>A0A8B2NTT2</accession>
<dbReference type="EMBL" id="QHHQ01000006">
    <property type="protein sequence ID" value="RAH98993.1"/>
    <property type="molecule type" value="Genomic_DNA"/>
</dbReference>
<feature type="domain" description="MOSC" evidence="1">
    <location>
        <begin position="25"/>
        <end position="159"/>
    </location>
</feature>
<dbReference type="PROSITE" id="PS51340">
    <property type="entry name" value="MOSC"/>
    <property type="match status" value="1"/>
</dbReference>
<evidence type="ECO:0000259" key="1">
    <source>
        <dbReference type="PROSITE" id="PS51340"/>
    </source>
</evidence>
<dbReference type="InterPro" id="IPR052716">
    <property type="entry name" value="MOSC_domain"/>
</dbReference>
<comment type="caution">
    <text evidence="2">The sequence shown here is derived from an EMBL/GenBank/DDBJ whole genome shotgun (WGS) entry which is preliminary data.</text>
</comment>
<evidence type="ECO:0000313" key="3">
    <source>
        <dbReference type="Proteomes" id="UP000249590"/>
    </source>
</evidence>
<dbReference type="GO" id="GO:0030151">
    <property type="term" value="F:molybdenum ion binding"/>
    <property type="evidence" value="ECO:0007669"/>
    <property type="project" value="InterPro"/>
</dbReference>
<gene>
    <name evidence="2" type="ORF">DLJ53_25535</name>
</gene>